<feature type="transmembrane region" description="Helical" evidence="7">
    <location>
        <begin position="256"/>
        <end position="279"/>
    </location>
</feature>
<comment type="caution">
    <text evidence="9">The sequence shown here is derived from an EMBL/GenBank/DDBJ whole genome shotgun (WGS) entry which is preliminary data.</text>
</comment>
<name>A0ABT9FWH7_9BACL</name>
<proteinExistence type="predicted"/>
<keyword evidence="10" id="KW-1185">Reference proteome</keyword>
<gene>
    <name evidence="9" type="ORF">OIN60_20345</name>
</gene>
<keyword evidence="3" id="KW-1003">Cell membrane</keyword>
<dbReference type="InterPro" id="IPR010290">
    <property type="entry name" value="TM_effector"/>
</dbReference>
<dbReference type="Proteomes" id="UP001241848">
    <property type="component" value="Unassembled WGS sequence"/>
</dbReference>
<feature type="transmembrane region" description="Helical" evidence="7">
    <location>
        <begin position="47"/>
        <end position="67"/>
    </location>
</feature>
<protein>
    <submittedName>
        <fullName evidence="9">MFS transporter</fullName>
    </submittedName>
</protein>
<evidence type="ECO:0000256" key="3">
    <source>
        <dbReference type="ARBA" id="ARBA00022475"/>
    </source>
</evidence>
<dbReference type="EMBL" id="JAPCKK010000031">
    <property type="protein sequence ID" value="MDP4099081.1"/>
    <property type="molecule type" value="Genomic_DNA"/>
</dbReference>
<accession>A0ABT9FWH7</accession>
<dbReference type="CDD" id="cd06173">
    <property type="entry name" value="MFS_MefA_like"/>
    <property type="match status" value="1"/>
</dbReference>
<dbReference type="SUPFAM" id="SSF103473">
    <property type="entry name" value="MFS general substrate transporter"/>
    <property type="match status" value="1"/>
</dbReference>
<feature type="transmembrane region" description="Helical" evidence="7">
    <location>
        <begin position="21"/>
        <end position="41"/>
    </location>
</feature>
<dbReference type="PROSITE" id="PS50850">
    <property type="entry name" value="MFS"/>
    <property type="match status" value="1"/>
</dbReference>
<reference evidence="9 10" key="1">
    <citation type="submission" date="2022-10" db="EMBL/GenBank/DDBJ databases">
        <title>Paenibacillus description and whole genome data of maize root bacterial community.</title>
        <authorList>
            <person name="Marton D."/>
            <person name="Farkas M."/>
            <person name="Cserhati M."/>
        </authorList>
    </citation>
    <scope>NUCLEOTIDE SEQUENCE [LARGE SCALE GENOMIC DNA]</scope>
    <source>
        <strain evidence="9 10">P96</strain>
    </source>
</reference>
<dbReference type="InterPro" id="IPR036259">
    <property type="entry name" value="MFS_trans_sf"/>
</dbReference>
<evidence type="ECO:0000256" key="2">
    <source>
        <dbReference type="ARBA" id="ARBA00022448"/>
    </source>
</evidence>
<feature type="transmembrane region" description="Helical" evidence="7">
    <location>
        <begin position="341"/>
        <end position="367"/>
    </location>
</feature>
<evidence type="ECO:0000256" key="5">
    <source>
        <dbReference type="ARBA" id="ARBA00022989"/>
    </source>
</evidence>
<evidence type="ECO:0000313" key="9">
    <source>
        <dbReference type="EMBL" id="MDP4099081.1"/>
    </source>
</evidence>
<feature type="transmembrane region" description="Helical" evidence="7">
    <location>
        <begin position="310"/>
        <end position="329"/>
    </location>
</feature>
<sequence length="405" mass="43928">MQRMREMLNNRYVRTIILSRIFLQLGIWIRNFAVLLYVTDLTRNDPFYVSLISVVEYAPIFVFAIIGGTLADRWRPKRTMVWCDLLSAVSVLGVLLALLYGTWAALLAGTLVSASLSQFSQPSGMKLYKQHVPAEQLQSVMGMSQTLVSVFMILGPMIGTFIFLQYGIEISLALTVIMFSVSALILSTLPKDAKEKKSVQTGNIMKEMKEGIRYLWANRSLRVLSVTFAVTGLAAGLTQPLLLFVTVDQLGLEKTFLQWLLLTNGAAMLAGGILIMLVAKRVKPQVLLLTGLMGSALVTVITGASTVAALTIAVQVIGGLAYSGVQAGIQTMIIQNTGAALIGRVSGAITPLFMGMMVIGMSLSGFLKDQLSLFTVYALSGGLLVIGALVLTPLLMRQRDTEYTA</sequence>
<evidence type="ECO:0000259" key="8">
    <source>
        <dbReference type="PROSITE" id="PS50850"/>
    </source>
</evidence>
<evidence type="ECO:0000256" key="4">
    <source>
        <dbReference type="ARBA" id="ARBA00022692"/>
    </source>
</evidence>
<evidence type="ECO:0000256" key="6">
    <source>
        <dbReference type="ARBA" id="ARBA00023136"/>
    </source>
</evidence>
<dbReference type="PANTHER" id="PTHR43266:SF8">
    <property type="entry name" value="MACROLIDE-EFFLUX PROTEIN"/>
    <property type="match status" value="1"/>
</dbReference>
<feature type="transmembrane region" description="Helical" evidence="7">
    <location>
        <begin position="286"/>
        <end position="304"/>
    </location>
</feature>
<keyword evidence="6 7" id="KW-0472">Membrane</keyword>
<dbReference type="PANTHER" id="PTHR43266">
    <property type="entry name" value="MACROLIDE-EFFLUX PROTEIN"/>
    <property type="match status" value="1"/>
</dbReference>
<organism evidence="9 10">
    <name type="scientific">Paenibacillus zeirhizosphaerae</name>
    <dbReference type="NCBI Taxonomy" id="2987519"/>
    <lineage>
        <taxon>Bacteria</taxon>
        <taxon>Bacillati</taxon>
        <taxon>Bacillota</taxon>
        <taxon>Bacilli</taxon>
        <taxon>Bacillales</taxon>
        <taxon>Paenibacillaceae</taxon>
        <taxon>Paenibacillus</taxon>
    </lineage>
</organism>
<comment type="subcellular location">
    <subcellularLocation>
        <location evidence="1">Cell membrane</location>
        <topology evidence="1">Multi-pass membrane protein</topology>
    </subcellularLocation>
</comment>
<keyword evidence="4 7" id="KW-0812">Transmembrane</keyword>
<feature type="domain" description="Major facilitator superfamily (MFS) profile" evidence="8">
    <location>
        <begin position="12"/>
        <end position="399"/>
    </location>
</feature>
<evidence type="ECO:0000313" key="10">
    <source>
        <dbReference type="Proteomes" id="UP001241848"/>
    </source>
</evidence>
<evidence type="ECO:0000256" key="1">
    <source>
        <dbReference type="ARBA" id="ARBA00004651"/>
    </source>
</evidence>
<dbReference type="Gene3D" id="1.20.1250.20">
    <property type="entry name" value="MFS general substrate transporter like domains"/>
    <property type="match status" value="1"/>
</dbReference>
<feature type="transmembrane region" description="Helical" evidence="7">
    <location>
        <begin position="223"/>
        <end position="244"/>
    </location>
</feature>
<evidence type="ECO:0000256" key="7">
    <source>
        <dbReference type="SAM" id="Phobius"/>
    </source>
</evidence>
<keyword evidence="5 7" id="KW-1133">Transmembrane helix</keyword>
<feature type="transmembrane region" description="Helical" evidence="7">
    <location>
        <begin position="373"/>
        <end position="396"/>
    </location>
</feature>
<keyword evidence="2" id="KW-0813">Transport</keyword>
<dbReference type="InterPro" id="IPR020846">
    <property type="entry name" value="MFS_dom"/>
</dbReference>
<dbReference type="Pfam" id="PF05977">
    <property type="entry name" value="MFS_3"/>
    <property type="match status" value="1"/>
</dbReference>
<feature type="transmembrane region" description="Helical" evidence="7">
    <location>
        <begin position="140"/>
        <end position="164"/>
    </location>
</feature>